<evidence type="ECO:0000256" key="2">
    <source>
        <dbReference type="ARBA" id="ARBA00023163"/>
    </source>
</evidence>
<dbReference type="Proteomes" id="UP000680750">
    <property type="component" value="Chromosome"/>
</dbReference>
<dbReference type="EMBL" id="AP023354">
    <property type="protein sequence ID" value="BCJ30712.1"/>
    <property type="molecule type" value="Genomic_DNA"/>
</dbReference>
<dbReference type="Pfam" id="PF12833">
    <property type="entry name" value="HTH_18"/>
    <property type="match status" value="1"/>
</dbReference>
<dbReference type="SUPFAM" id="SSF52317">
    <property type="entry name" value="Class I glutamine amidotransferase-like"/>
    <property type="match status" value="1"/>
</dbReference>
<dbReference type="Pfam" id="PF01965">
    <property type="entry name" value="DJ-1_PfpI"/>
    <property type="match status" value="1"/>
</dbReference>
<name>A0A810L7X2_9ACTN</name>
<dbReference type="Gene3D" id="1.10.10.60">
    <property type="entry name" value="Homeodomain-like"/>
    <property type="match status" value="1"/>
</dbReference>
<keyword evidence="2" id="KW-0804">Transcription</keyword>
<proteinExistence type="predicted"/>
<dbReference type="PROSITE" id="PS01124">
    <property type="entry name" value="HTH_ARAC_FAMILY_2"/>
    <property type="match status" value="1"/>
</dbReference>
<evidence type="ECO:0000313" key="5">
    <source>
        <dbReference type="Proteomes" id="UP000680750"/>
    </source>
</evidence>
<dbReference type="SUPFAM" id="SSF46689">
    <property type="entry name" value="Homeodomain-like"/>
    <property type="match status" value="2"/>
</dbReference>
<protein>
    <submittedName>
        <fullName evidence="4">AraC family transcriptional regulator</fullName>
    </submittedName>
</protein>
<dbReference type="SMART" id="SM00342">
    <property type="entry name" value="HTH_ARAC"/>
    <property type="match status" value="1"/>
</dbReference>
<keyword evidence="5" id="KW-1185">Reference proteome</keyword>
<reference evidence="4" key="1">
    <citation type="submission" date="2020-08" db="EMBL/GenBank/DDBJ databases">
        <title>Whole genome shotgun sequence of Actinocatenispora sera NBRC 101916.</title>
        <authorList>
            <person name="Komaki H."/>
            <person name="Tamura T."/>
        </authorList>
    </citation>
    <scope>NUCLEOTIDE SEQUENCE</scope>
    <source>
        <strain evidence="4">NBRC 101916</strain>
    </source>
</reference>
<dbReference type="PANTHER" id="PTHR43130:SF3">
    <property type="entry name" value="HTH-TYPE TRANSCRIPTIONAL REGULATOR RV1931C"/>
    <property type="match status" value="1"/>
</dbReference>
<evidence type="ECO:0000259" key="3">
    <source>
        <dbReference type="PROSITE" id="PS01124"/>
    </source>
</evidence>
<dbReference type="KEGG" id="aser:Asera_48200"/>
<dbReference type="OrthoDB" id="2039152at2"/>
<dbReference type="InterPro" id="IPR009057">
    <property type="entry name" value="Homeodomain-like_sf"/>
</dbReference>
<evidence type="ECO:0000313" key="4">
    <source>
        <dbReference type="EMBL" id="BCJ30712.1"/>
    </source>
</evidence>
<dbReference type="InterPro" id="IPR002818">
    <property type="entry name" value="DJ-1/PfpI"/>
</dbReference>
<organism evidence="4 5">
    <name type="scientific">Actinocatenispora sera</name>
    <dbReference type="NCBI Taxonomy" id="390989"/>
    <lineage>
        <taxon>Bacteria</taxon>
        <taxon>Bacillati</taxon>
        <taxon>Actinomycetota</taxon>
        <taxon>Actinomycetes</taxon>
        <taxon>Micromonosporales</taxon>
        <taxon>Micromonosporaceae</taxon>
        <taxon>Actinocatenispora</taxon>
    </lineage>
</organism>
<sequence length="318" mass="32928">MHRLAVVAVPPVTSFELSIPDIVFGQARVGDAAAYEVVCCAADPGPVDGIGGLGLTVDRGLDALAGADTVLVAGGVDLASPEPRVAAALTAAHAAGARLVAPSCAGAFLLAGCGLLSGRRVAIGPQLADRFRRRHPDVTVTDALFVDDAGVYTCAGHAAAIDLCLHLVGRDHGAAVAGAVARSLAVASPRPASATPPAEPVAVLAATSLARTREWMLTRLGEPVQLTDLARHANTSVRTLTRRFRAETGSSPLRWLLARRLDEARRLLECADLPVEAVARRAGLGTADSLRAHFHRELGRTPSSYRAGYRTAPATTTS</sequence>
<dbReference type="GO" id="GO:0043565">
    <property type="term" value="F:sequence-specific DNA binding"/>
    <property type="evidence" value="ECO:0007669"/>
    <property type="project" value="InterPro"/>
</dbReference>
<gene>
    <name evidence="4" type="ORF">Asera_48200</name>
</gene>
<evidence type="ECO:0000256" key="1">
    <source>
        <dbReference type="ARBA" id="ARBA00023015"/>
    </source>
</evidence>
<feature type="domain" description="HTH araC/xylS-type" evidence="3">
    <location>
        <begin position="210"/>
        <end position="308"/>
    </location>
</feature>
<dbReference type="Gene3D" id="3.40.50.880">
    <property type="match status" value="1"/>
</dbReference>
<dbReference type="AlphaFoldDB" id="A0A810L7X2"/>
<dbReference type="InterPro" id="IPR052158">
    <property type="entry name" value="INH-QAR"/>
</dbReference>
<dbReference type="PANTHER" id="PTHR43130">
    <property type="entry name" value="ARAC-FAMILY TRANSCRIPTIONAL REGULATOR"/>
    <property type="match status" value="1"/>
</dbReference>
<keyword evidence="1" id="KW-0805">Transcription regulation</keyword>
<dbReference type="InterPro" id="IPR018060">
    <property type="entry name" value="HTH_AraC"/>
</dbReference>
<dbReference type="InterPro" id="IPR029062">
    <property type="entry name" value="Class_I_gatase-like"/>
</dbReference>
<dbReference type="GO" id="GO:0003700">
    <property type="term" value="F:DNA-binding transcription factor activity"/>
    <property type="evidence" value="ECO:0007669"/>
    <property type="project" value="InterPro"/>
</dbReference>
<dbReference type="RefSeq" id="WP_030447465.1">
    <property type="nucleotide sequence ID" value="NZ_AP023354.1"/>
</dbReference>
<accession>A0A810L7X2</accession>